<dbReference type="Pfam" id="PF13641">
    <property type="entry name" value="Glyco_tranf_2_3"/>
    <property type="match status" value="1"/>
</dbReference>
<dbReference type="EMBL" id="CP000828">
    <property type="protein sequence ID" value="ABW25978.1"/>
    <property type="molecule type" value="Genomic_DNA"/>
</dbReference>
<dbReference type="InterPro" id="IPR029044">
    <property type="entry name" value="Nucleotide-diphossugar_trans"/>
</dbReference>
<protein>
    <submittedName>
        <fullName evidence="1">Glycosyl transferase, group 2 family protein</fullName>
    </submittedName>
</protein>
<dbReference type="PANTHER" id="PTHR43179:SF7">
    <property type="entry name" value="RHAMNOSYLTRANSFERASE WBBL"/>
    <property type="match status" value="1"/>
</dbReference>
<reference evidence="1 2" key="1">
    <citation type="journal article" date="2008" name="Proc. Natl. Acad. Sci. U.S.A.">
        <title>Niche adaptation and genome expansion in the chlorophyll d-producing cyanobacterium Acaryochloris marina.</title>
        <authorList>
            <person name="Swingley W.D."/>
            <person name="Chen M."/>
            <person name="Cheung P.C."/>
            <person name="Conrad A.L."/>
            <person name="Dejesa L.C."/>
            <person name="Hao J."/>
            <person name="Honchak B.M."/>
            <person name="Karbach L.E."/>
            <person name="Kurdoglu A."/>
            <person name="Lahiri S."/>
            <person name="Mastrian S.D."/>
            <person name="Miyashita H."/>
            <person name="Page L."/>
            <person name="Ramakrishna P."/>
            <person name="Satoh S."/>
            <person name="Sattley W.M."/>
            <person name="Shimada Y."/>
            <person name="Taylor H.L."/>
            <person name="Tomo T."/>
            <person name="Tsuchiya T."/>
            <person name="Wang Z.T."/>
            <person name="Raymond J."/>
            <person name="Mimuro M."/>
            <person name="Blankenship R.E."/>
            <person name="Touchman J.W."/>
        </authorList>
    </citation>
    <scope>NUCLEOTIDE SEQUENCE [LARGE SCALE GENOMIC DNA]</scope>
    <source>
        <strain evidence="2">MBIC 11017</strain>
    </source>
</reference>
<gene>
    <name evidence="1" type="ordered locus">AM1_0936</name>
</gene>
<accession>B0BZQ2</accession>
<dbReference type="STRING" id="329726.AM1_0936"/>
<dbReference type="Gene3D" id="3.90.550.10">
    <property type="entry name" value="Spore Coat Polysaccharide Biosynthesis Protein SpsA, Chain A"/>
    <property type="match status" value="1"/>
</dbReference>
<dbReference type="HOGENOM" id="CLU_023845_0_5_3"/>
<sequence length="331" mass="37387">MMLEPPSPSLLVVIVNYRTPQLTIDCLQSLQAEVKRHGNTRVVVVDNQSGDGSVTVLQDAIASHHWQEWVSLQALDTNGGFAAGNNAVIGPALKSAQPPDYIWLLNPDTVVRPGALKTLLAFLKLHPDVGIAGSRLEHLDGTPQYSAFRFHTIWSELDQGLRLGLVSKVLSRWILAPPIPEQAISTDWLAGASMMIRRQVFEQIGLLDDEFFMYYEEVDFCLRARRAAWTCWYVPDSRVVHLVGQSSGVTGAQATQQRRPQYWFDSRHRYFHKHHSHLYSVLTDLAWLGGYSLWQLRQFVQHKPQVDPPYLLQDFFCNSALIKGGQCRSGI</sequence>
<dbReference type="CAZy" id="GT2">
    <property type="family name" value="Glycosyltransferase Family 2"/>
</dbReference>
<keyword evidence="1" id="KW-0808">Transferase</keyword>
<organism evidence="1 2">
    <name type="scientific">Acaryochloris marina (strain MBIC 11017)</name>
    <dbReference type="NCBI Taxonomy" id="329726"/>
    <lineage>
        <taxon>Bacteria</taxon>
        <taxon>Bacillati</taxon>
        <taxon>Cyanobacteriota</taxon>
        <taxon>Cyanophyceae</taxon>
        <taxon>Acaryochloridales</taxon>
        <taxon>Acaryochloridaceae</taxon>
        <taxon>Acaryochloris</taxon>
    </lineage>
</organism>
<dbReference type="CDD" id="cd04186">
    <property type="entry name" value="GT_2_like_c"/>
    <property type="match status" value="1"/>
</dbReference>
<dbReference type="PANTHER" id="PTHR43179">
    <property type="entry name" value="RHAMNOSYLTRANSFERASE WBBL"/>
    <property type="match status" value="1"/>
</dbReference>
<dbReference type="eggNOG" id="COG1216">
    <property type="taxonomic scope" value="Bacteria"/>
</dbReference>
<evidence type="ECO:0000313" key="1">
    <source>
        <dbReference type="EMBL" id="ABW25978.1"/>
    </source>
</evidence>
<proteinExistence type="predicted"/>
<evidence type="ECO:0000313" key="2">
    <source>
        <dbReference type="Proteomes" id="UP000000268"/>
    </source>
</evidence>
<dbReference type="KEGG" id="amr:AM1_0936"/>
<dbReference type="Proteomes" id="UP000000268">
    <property type="component" value="Chromosome"/>
</dbReference>
<name>B0BZQ2_ACAM1</name>
<dbReference type="AlphaFoldDB" id="B0BZQ2"/>
<dbReference type="GO" id="GO:0016740">
    <property type="term" value="F:transferase activity"/>
    <property type="evidence" value="ECO:0007669"/>
    <property type="project" value="UniProtKB-KW"/>
</dbReference>
<dbReference type="SUPFAM" id="SSF53448">
    <property type="entry name" value="Nucleotide-diphospho-sugar transferases"/>
    <property type="match status" value="1"/>
</dbReference>
<keyword evidence="2" id="KW-1185">Reference proteome</keyword>